<dbReference type="PANTHER" id="PTHR47829">
    <property type="entry name" value="HYDROLASE, PUTATIVE (AFU_ORTHOLOGUE AFUA_1G12880)-RELATED"/>
    <property type="match status" value="1"/>
</dbReference>
<dbReference type="CDD" id="cd05154">
    <property type="entry name" value="ACAD10_11_N-like"/>
    <property type="match status" value="1"/>
</dbReference>
<dbReference type="Pfam" id="PF01636">
    <property type="entry name" value="APH"/>
    <property type="match status" value="1"/>
</dbReference>
<dbReference type="InterPro" id="IPR052898">
    <property type="entry name" value="ACAD10-like"/>
</dbReference>
<comment type="caution">
    <text evidence="2">The sequence shown here is derived from an EMBL/GenBank/DDBJ whole genome shotgun (WGS) entry which is preliminary data.</text>
</comment>
<dbReference type="Gene3D" id="3.90.1200.10">
    <property type="match status" value="1"/>
</dbReference>
<organism evidence="2 3">
    <name type="scientific">Actinomadura alba</name>
    <dbReference type="NCBI Taxonomy" id="406431"/>
    <lineage>
        <taxon>Bacteria</taxon>
        <taxon>Bacillati</taxon>
        <taxon>Actinomycetota</taxon>
        <taxon>Actinomycetes</taxon>
        <taxon>Streptosporangiales</taxon>
        <taxon>Thermomonosporaceae</taxon>
        <taxon>Actinomadura</taxon>
    </lineage>
</organism>
<dbReference type="SUPFAM" id="SSF56112">
    <property type="entry name" value="Protein kinase-like (PK-like)"/>
    <property type="match status" value="1"/>
</dbReference>
<dbReference type="Gene3D" id="3.30.200.20">
    <property type="entry name" value="Phosphorylase Kinase, domain 1"/>
    <property type="match status" value="1"/>
</dbReference>
<dbReference type="InterPro" id="IPR002575">
    <property type="entry name" value="Aminoglycoside_PTrfase"/>
</dbReference>
<feature type="domain" description="Aminoglycoside phosphotransferase" evidence="1">
    <location>
        <begin position="32"/>
        <end position="248"/>
    </location>
</feature>
<name>A0ABR7LW96_9ACTN</name>
<reference evidence="2 3" key="1">
    <citation type="submission" date="2020-06" db="EMBL/GenBank/DDBJ databases">
        <title>Actinomadura xiongansis sp. nov., isolated from soil of Baiyangdian.</title>
        <authorList>
            <person name="Zhang X."/>
        </authorList>
    </citation>
    <scope>NUCLEOTIDE SEQUENCE [LARGE SCALE GENOMIC DNA]</scope>
    <source>
        <strain evidence="2 3">HBUM206468</strain>
    </source>
</reference>
<proteinExistence type="predicted"/>
<dbReference type="InterPro" id="IPR041726">
    <property type="entry name" value="ACAD10_11_N"/>
</dbReference>
<evidence type="ECO:0000313" key="2">
    <source>
        <dbReference type="EMBL" id="MBC6468703.1"/>
    </source>
</evidence>
<dbReference type="RefSeq" id="WP_187245742.1">
    <property type="nucleotide sequence ID" value="NZ_BAAAOK010000001.1"/>
</dbReference>
<dbReference type="PANTHER" id="PTHR47829:SF1">
    <property type="entry name" value="HAD FAMILY PHOSPHATASE"/>
    <property type="match status" value="1"/>
</dbReference>
<gene>
    <name evidence="2" type="ORF">HKK74_24870</name>
</gene>
<dbReference type="EMBL" id="JABVEC010000020">
    <property type="protein sequence ID" value="MBC6468703.1"/>
    <property type="molecule type" value="Genomic_DNA"/>
</dbReference>
<evidence type="ECO:0000313" key="3">
    <source>
        <dbReference type="Proteomes" id="UP000805614"/>
    </source>
</evidence>
<dbReference type="Proteomes" id="UP000805614">
    <property type="component" value="Unassembled WGS sequence"/>
</dbReference>
<accession>A0ABR7LW96</accession>
<sequence length="338" mass="36462">MTAGDVPGVDLERLRGHLGHRSPDLVSGPLSAKLVEGGKSNLTYVVTDGTRDWVLRRPPLGHVLATAHDMAREHRVMSALAGTSVPVPATYGLCEDTGVLGAPFYLMERVEGTVYRFEEQTLTLGPDRARAISLDLVSVLGRLHAIDPQEVGLAGFGRPEGYLERQVARWRTQLAASRSREIDGAEELSAGLAASIPVTQRPAIVHGDYKLDNVIVGADDSIAAVVDWEMATLGDPLSDAGLLLLYWGGFEELPNRPVRPEFGFPPGEELLGLYAAAADLDLAPLPWYEAFACFKLAVISEGIHFRHLQGKTVGEGFTEIGGMVEPLVARGLATLKRR</sequence>
<protein>
    <submittedName>
        <fullName evidence="2">Phosphotransferase family protein</fullName>
    </submittedName>
</protein>
<keyword evidence="3" id="KW-1185">Reference proteome</keyword>
<dbReference type="InterPro" id="IPR011009">
    <property type="entry name" value="Kinase-like_dom_sf"/>
</dbReference>
<evidence type="ECO:0000259" key="1">
    <source>
        <dbReference type="Pfam" id="PF01636"/>
    </source>
</evidence>